<dbReference type="AlphaFoldDB" id="A0A314Y309"/>
<organism evidence="2 3">
    <name type="scientific">Prunus yedoensis var. nudiflora</name>
    <dbReference type="NCBI Taxonomy" id="2094558"/>
    <lineage>
        <taxon>Eukaryota</taxon>
        <taxon>Viridiplantae</taxon>
        <taxon>Streptophyta</taxon>
        <taxon>Embryophyta</taxon>
        <taxon>Tracheophyta</taxon>
        <taxon>Spermatophyta</taxon>
        <taxon>Magnoliopsida</taxon>
        <taxon>eudicotyledons</taxon>
        <taxon>Gunneridae</taxon>
        <taxon>Pentapetalae</taxon>
        <taxon>rosids</taxon>
        <taxon>fabids</taxon>
        <taxon>Rosales</taxon>
        <taxon>Rosaceae</taxon>
        <taxon>Amygdaloideae</taxon>
        <taxon>Amygdaleae</taxon>
        <taxon>Prunus</taxon>
    </lineage>
</organism>
<dbReference type="EMBL" id="PJQY01001908">
    <property type="protein sequence ID" value="PQP98287.1"/>
    <property type="molecule type" value="Genomic_DNA"/>
</dbReference>
<name>A0A314Y309_PRUYE</name>
<feature type="compositionally biased region" description="Polar residues" evidence="1">
    <location>
        <begin position="37"/>
        <end position="49"/>
    </location>
</feature>
<evidence type="ECO:0000313" key="2">
    <source>
        <dbReference type="EMBL" id="PQP98287.1"/>
    </source>
</evidence>
<evidence type="ECO:0000313" key="3">
    <source>
        <dbReference type="Proteomes" id="UP000250321"/>
    </source>
</evidence>
<protein>
    <submittedName>
        <fullName evidence="2">Uncharacterized protein</fullName>
    </submittedName>
</protein>
<accession>A0A314Y309</accession>
<dbReference type="Proteomes" id="UP000250321">
    <property type="component" value="Unassembled WGS sequence"/>
</dbReference>
<evidence type="ECO:0000256" key="1">
    <source>
        <dbReference type="SAM" id="MobiDB-lite"/>
    </source>
</evidence>
<sequence length="60" mass="6376">MAVIETTQSESFFLEDNVQIDASSPSDAILGERVEGSPTSNIPSHSSGSICHVGTKERLL</sequence>
<proteinExistence type="predicted"/>
<gene>
    <name evidence="2" type="ORF">Pyn_37588</name>
</gene>
<feature type="region of interest" description="Disordered" evidence="1">
    <location>
        <begin position="24"/>
        <end position="60"/>
    </location>
</feature>
<reference evidence="2 3" key="1">
    <citation type="submission" date="2018-02" db="EMBL/GenBank/DDBJ databases">
        <title>Draft genome of wild Prunus yedoensis var. nudiflora.</title>
        <authorList>
            <person name="Baek S."/>
            <person name="Kim J.-H."/>
            <person name="Choi K."/>
            <person name="Kim G.-B."/>
            <person name="Cho A."/>
            <person name="Jang H."/>
            <person name="Shin C.-H."/>
            <person name="Yu H.-J."/>
            <person name="Mun J.-H."/>
        </authorList>
    </citation>
    <scope>NUCLEOTIDE SEQUENCE [LARGE SCALE GENOMIC DNA]</scope>
    <source>
        <strain evidence="3">cv. Jeju island</strain>
        <tissue evidence="2">Leaf</tissue>
    </source>
</reference>
<comment type="caution">
    <text evidence="2">The sequence shown here is derived from an EMBL/GenBank/DDBJ whole genome shotgun (WGS) entry which is preliminary data.</text>
</comment>
<keyword evidence="3" id="KW-1185">Reference proteome</keyword>